<keyword evidence="1" id="KW-0175">Coiled coil</keyword>
<sequence length="356" mass="40855">MQRGLLMSHEKCKAYHFISTSAATMSYILVFFMESNTYSVIARRTIASPTNVGDTVVVPYGDGKKYKAIIKHSGTKAQCEKMAETLLSLRPTTSASVQVLSGIPPREASVLEAANPDPTNTQDQGIGMIMPILKSLVEEVKMLRNRIDSIERKVDNMEHKIDSMELKVSTLDENSGDIRTDLCRVRRAATELLDRVPKQLATTGEYSVYCFAILLQFFSCFFTSAVLELAYPWISHKVVNNIQMSSENSMIFVRKLERELFKYEKDKHLPLEERSGQDMVRWLCKVLNDRYRISSPAEEIADWKLAKRGIKNYWLNKKREHNLENESLERLFLPKRRYAEPADEELGNQSEEYAFD</sequence>
<dbReference type="AlphaFoldDB" id="A0A1I7X8K9"/>
<evidence type="ECO:0000313" key="3">
    <source>
        <dbReference type="WBParaSite" id="Hba_13914"/>
    </source>
</evidence>
<keyword evidence="2" id="KW-1185">Reference proteome</keyword>
<organism evidence="2 3">
    <name type="scientific">Heterorhabditis bacteriophora</name>
    <name type="common">Entomopathogenic nematode worm</name>
    <dbReference type="NCBI Taxonomy" id="37862"/>
    <lineage>
        <taxon>Eukaryota</taxon>
        <taxon>Metazoa</taxon>
        <taxon>Ecdysozoa</taxon>
        <taxon>Nematoda</taxon>
        <taxon>Chromadorea</taxon>
        <taxon>Rhabditida</taxon>
        <taxon>Rhabditina</taxon>
        <taxon>Rhabditomorpha</taxon>
        <taxon>Strongyloidea</taxon>
        <taxon>Heterorhabditidae</taxon>
        <taxon>Heterorhabditis</taxon>
    </lineage>
</organism>
<protein>
    <submittedName>
        <fullName evidence="3">Plant transposase</fullName>
    </submittedName>
</protein>
<evidence type="ECO:0000313" key="2">
    <source>
        <dbReference type="Proteomes" id="UP000095283"/>
    </source>
</evidence>
<proteinExistence type="predicted"/>
<dbReference type="Gene3D" id="1.20.5.170">
    <property type="match status" value="1"/>
</dbReference>
<feature type="coiled-coil region" evidence="1">
    <location>
        <begin position="133"/>
        <end position="174"/>
    </location>
</feature>
<evidence type="ECO:0000256" key="1">
    <source>
        <dbReference type="SAM" id="Coils"/>
    </source>
</evidence>
<reference evidence="3" key="1">
    <citation type="submission" date="2016-11" db="UniProtKB">
        <authorList>
            <consortium name="WormBaseParasite"/>
        </authorList>
    </citation>
    <scope>IDENTIFICATION</scope>
</reference>
<accession>A0A1I7X8K9</accession>
<dbReference type="Proteomes" id="UP000095283">
    <property type="component" value="Unplaced"/>
</dbReference>
<dbReference type="WBParaSite" id="Hba_13914">
    <property type="protein sequence ID" value="Hba_13914"/>
    <property type="gene ID" value="Hba_13914"/>
</dbReference>
<name>A0A1I7X8K9_HETBA</name>